<evidence type="ECO:0000256" key="1">
    <source>
        <dbReference type="SAM" id="SignalP"/>
    </source>
</evidence>
<dbReference type="EC" id="3.2.1.185" evidence="5"/>
<keyword evidence="5" id="KW-0378">Hydrolase</keyword>
<dbReference type="InterPro" id="IPR049174">
    <property type="entry name" value="Beta-AFase-like"/>
</dbReference>
<dbReference type="Pfam" id="PF20736">
    <property type="entry name" value="Glyco_hydro127M"/>
    <property type="match status" value="1"/>
</dbReference>
<feature type="domain" description="Non-reducing end beta-L-arabinofuranosidase-like GH127 catalytic" evidence="2">
    <location>
        <begin position="66"/>
        <end position="416"/>
    </location>
</feature>
<dbReference type="Pfam" id="PF07944">
    <property type="entry name" value="Beta-AFase-like_GH127_cat"/>
    <property type="match status" value="1"/>
</dbReference>
<keyword evidence="6" id="KW-1185">Reference proteome</keyword>
<dbReference type="InterPro" id="IPR012878">
    <property type="entry name" value="Beta-AFase-like_GH127_cat"/>
</dbReference>
<feature type="signal peptide" evidence="1">
    <location>
        <begin position="1"/>
        <end position="20"/>
    </location>
</feature>
<dbReference type="AlphaFoldDB" id="A0A518APH4"/>
<dbReference type="Proteomes" id="UP000315750">
    <property type="component" value="Chromosome"/>
</dbReference>
<dbReference type="GO" id="GO:0102478">
    <property type="term" value="F:beta-L-arabinofuranosidase activity"/>
    <property type="evidence" value="ECO:0007669"/>
    <property type="project" value="UniProtKB-EC"/>
</dbReference>
<dbReference type="InterPro" id="IPR012341">
    <property type="entry name" value="6hp_glycosidase-like_sf"/>
</dbReference>
<dbReference type="GO" id="GO:0005975">
    <property type="term" value="P:carbohydrate metabolic process"/>
    <property type="evidence" value="ECO:0007669"/>
    <property type="project" value="InterPro"/>
</dbReference>
<feature type="chain" id="PRO_5021914602" evidence="1">
    <location>
        <begin position="21"/>
        <end position="817"/>
    </location>
</feature>
<organism evidence="5 6">
    <name type="scientific">Aeoliella mucimassa</name>
    <dbReference type="NCBI Taxonomy" id="2527972"/>
    <lineage>
        <taxon>Bacteria</taxon>
        <taxon>Pseudomonadati</taxon>
        <taxon>Planctomycetota</taxon>
        <taxon>Planctomycetia</taxon>
        <taxon>Pirellulales</taxon>
        <taxon>Lacipirellulaceae</taxon>
        <taxon>Aeoliella</taxon>
    </lineage>
</organism>
<dbReference type="Gene3D" id="1.50.10.10">
    <property type="match status" value="1"/>
</dbReference>
<dbReference type="InterPro" id="IPR008928">
    <property type="entry name" value="6-hairpin_glycosidase_sf"/>
</dbReference>
<keyword evidence="1" id="KW-0732">Signal</keyword>
<dbReference type="PANTHER" id="PTHR43465:SF2">
    <property type="entry name" value="DUF1680 DOMAIN PROTEIN (AFU_ORTHOLOGUE AFUA_1G08910)"/>
    <property type="match status" value="1"/>
</dbReference>
<protein>
    <submittedName>
        <fullName evidence="5">Non-reducing end beta-L-arabinofuranosidase</fullName>
        <ecNumber evidence="5">3.2.1.185</ecNumber>
    </submittedName>
</protein>
<dbReference type="Pfam" id="PF20620">
    <property type="entry name" value="DUF6805"/>
    <property type="match status" value="1"/>
</dbReference>
<name>A0A518APH4_9BACT</name>
<dbReference type="SUPFAM" id="SSF48208">
    <property type="entry name" value="Six-hairpin glycosidases"/>
    <property type="match status" value="1"/>
</dbReference>
<evidence type="ECO:0000259" key="2">
    <source>
        <dbReference type="Pfam" id="PF07944"/>
    </source>
</evidence>
<evidence type="ECO:0000313" key="6">
    <source>
        <dbReference type="Proteomes" id="UP000315750"/>
    </source>
</evidence>
<keyword evidence="5" id="KW-0326">Glycosidase</keyword>
<proteinExistence type="predicted"/>
<evidence type="ECO:0000259" key="3">
    <source>
        <dbReference type="Pfam" id="PF20620"/>
    </source>
</evidence>
<dbReference type="KEGG" id="amuc:Pan181_28280"/>
<evidence type="ECO:0000313" key="5">
    <source>
        <dbReference type="EMBL" id="QDU56618.1"/>
    </source>
</evidence>
<reference evidence="5 6" key="1">
    <citation type="submission" date="2019-02" db="EMBL/GenBank/DDBJ databases">
        <title>Deep-cultivation of Planctomycetes and their phenomic and genomic characterization uncovers novel biology.</title>
        <authorList>
            <person name="Wiegand S."/>
            <person name="Jogler M."/>
            <person name="Boedeker C."/>
            <person name="Pinto D."/>
            <person name="Vollmers J."/>
            <person name="Rivas-Marin E."/>
            <person name="Kohn T."/>
            <person name="Peeters S.H."/>
            <person name="Heuer A."/>
            <person name="Rast P."/>
            <person name="Oberbeckmann S."/>
            <person name="Bunk B."/>
            <person name="Jeske O."/>
            <person name="Meyerdierks A."/>
            <person name="Storesund J.E."/>
            <person name="Kallscheuer N."/>
            <person name="Luecker S."/>
            <person name="Lage O.M."/>
            <person name="Pohl T."/>
            <person name="Merkel B.J."/>
            <person name="Hornburger P."/>
            <person name="Mueller R.-W."/>
            <person name="Bruemmer F."/>
            <person name="Labrenz M."/>
            <person name="Spormann A.M."/>
            <person name="Op den Camp H."/>
            <person name="Overmann J."/>
            <person name="Amann R."/>
            <person name="Jetten M.S.M."/>
            <person name="Mascher T."/>
            <person name="Medema M.H."/>
            <person name="Devos D.P."/>
            <person name="Kaster A.-K."/>
            <person name="Ovreas L."/>
            <person name="Rohde M."/>
            <person name="Galperin M.Y."/>
            <person name="Jogler C."/>
        </authorList>
    </citation>
    <scope>NUCLEOTIDE SEQUENCE [LARGE SCALE GENOMIC DNA]</scope>
    <source>
        <strain evidence="5 6">Pan181</strain>
    </source>
</reference>
<dbReference type="InterPro" id="IPR049046">
    <property type="entry name" value="Beta-AFase-like_GH127_middle"/>
</dbReference>
<dbReference type="EMBL" id="CP036278">
    <property type="protein sequence ID" value="QDU56618.1"/>
    <property type="molecule type" value="Genomic_DNA"/>
</dbReference>
<gene>
    <name evidence="5" type="primary">hypBA1_4</name>
    <name evidence="5" type="ORF">Pan181_28280</name>
</gene>
<feature type="domain" description="Glycoside hydrolase GH146 substrate-binding" evidence="3">
    <location>
        <begin position="685"/>
        <end position="816"/>
    </location>
</feature>
<feature type="domain" description="Non-reducing end beta-L-arabinofuranosidase-like GH127 middle" evidence="4">
    <location>
        <begin position="430"/>
        <end position="525"/>
    </location>
</feature>
<accession>A0A518APH4</accession>
<sequence length="817" mass="92394" precursor="true">MLRTTITMLLSLICGIYAHSAEPSRVQETLTVNEVPELRGYLGERWEANRRGSLHQFDIDRYTKLVEQRTHREWWWAGEQDGKWLESAVLSSANSDPALRAQAKAILDRLIDSQEPSGYLGITPQDIRTAQQPLRGMDPYEDYFRLHALITAYEQWGDEQALTAARRFGDYLLGHIGPGKAEFWPSDLRPPANEKRTLEGFTKIAGHAVHYSWEGTLLIDPMLRLALATGDERYSEWSKWVVGNIDTWSGWDSYSRLDQVASGELGVHELQPYVHSHTFHMNFLGFLRLYEITGDESYLRKVAGAWDDIAARQMYITGSVSVGEHYESGKLRPLTGHVVETCATMSWLQVTQYLLELTGDVKYADAMEKLLWNHVFASQAIDGDCYRYHTPPNGVKPEGFFHGPDCCTSSGHRLVSLLPTFLYGKDDQGLFINQYAASTVEAQLPGDRTIRVRQETNYPESPQIDLTVESAPDSSLAIRLRNPSWCQTPSITLNGKSLSNVTPGSYLTIERVWLSGDVIQASFPMELRWVQSDATWKTVIRTLPGGEIMHDPVPDATGPWALIRGPVVYAADTLWWSNPEVPAPHRVGDDLAFVLHDTSPQQVDTPAGLIGPSYKVPAITSRGQHVDVLLVPFTNIGHWYRDDQRKPDKHAAAWSYAVWLPSHESPEFQERLKLRQQQEQQLASAFDYVRIGNHESETLHQVQGGETGQFRDRSYRHGVDFSYTMKMPTERSAKLIVTYWGSDCGREFDVLANDQVLDTTRLNNSRPGEFFEVAYPLSQELIAGKTNTFGQKEDNITIRFRSRTQQVAGGVFGIRIE</sequence>
<evidence type="ECO:0000259" key="4">
    <source>
        <dbReference type="Pfam" id="PF20736"/>
    </source>
</evidence>
<dbReference type="InterPro" id="IPR046544">
    <property type="entry name" value="GH146_SB_dom"/>
</dbReference>
<dbReference type="PANTHER" id="PTHR43465">
    <property type="entry name" value="DUF1680 DOMAIN PROTEIN (AFU_ORTHOLOGUE AFUA_1G08910)"/>
    <property type="match status" value="1"/>
</dbReference>